<evidence type="ECO:0000256" key="5">
    <source>
        <dbReference type="PROSITE-ProRule" id="PRU00024"/>
    </source>
</evidence>
<evidence type="ECO:0000259" key="7">
    <source>
        <dbReference type="PROSITE" id="PS50089"/>
    </source>
</evidence>
<dbReference type="InterPro" id="IPR017907">
    <property type="entry name" value="Znf_RING_CS"/>
</dbReference>
<evidence type="ECO:0000313" key="9">
    <source>
        <dbReference type="EnsemblMetazoa" id="XP_038056009.1"/>
    </source>
</evidence>
<dbReference type="SMART" id="SM00336">
    <property type="entry name" value="BBOX"/>
    <property type="match status" value="2"/>
</dbReference>
<organism evidence="9 10">
    <name type="scientific">Patiria miniata</name>
    <name type="common">Bat star</name>
    <name type="synonym">Asterina miniata</name>
    <dbReference type="NCBI Taxonomy" id="46514"/>
    <lineage>
        <taxon>Eukaryota</taxon>
        <taxon>Metazoa</taxon>
        <taxon>Echinodermata</taxon>
        <taxon>Eleutherozoa</taxon>
        <taxon>Asterozoa</taxon>
        <taxon>Asteroidea</taxon>
        <taxon>Valvatacea</taxon>
        <taxon>Valvatida</taxon>
        <taxon>Asterinidae</taxon>
        <taxon>Patiria</taxon>
    </lineage>
</organism>
<dbReference type="Gene3D" id="3.30.160.60">
    <property type="entry name" value="Classic Zinc Finger"/>
    <property type="match status" value="1"/>
</dbReference>
<dbReference type="RefSeq" id="XP_038056009.1">
    <property type="nucleotide sequence ID" value="XM_038200081.1"/>
</dbReference>
<dbReference type="OrthoDB" id="6105938at2759"/>
<evidence type="ECO:0000256" key="2">
    <source>
        <dbReference type="ARBA" id="ARBA00022723"/>
    </source>
</evidence>
<proteinExistence type="predicted"/>
<dbReference type="GeneID" id="119728002"/>
<dbReference type="InterPro" id="IPR013083">
    <property type="entry name" value="Znf_RING/FYVE/PHD"/>
</dbReference>
<evidence type="ECO:0000256" key="1">
    <source>
        <dbReference type="ARBA" id="ARBA00022553"/>
    </source>
</evidence>
<protein>
    <submittedName>
        <fullName evidence="9">Uncharacterized protein</fullName>
    </submittedName>
</protein>
<dbReference type="PANTHER" id="PTHR25462:SF296">
    <property type="entry name" value="MEIOTIC P26, ISOFORM F"/>
    <property type="match status" value="1"/>
</dbReference>
<dbReference type="PANTHER" id="PTHR25462">
    <property type="entry name" value="BONUS, ISOFORM C-RELATED"/>
    <property type="match status" value="1"/>
</dbReference>
<feature type="compositionally biased region" description="Basic and acidic residues" evidence="6">
    <location>
        <begin position="791"/>
        <end position="804"/>
    </location>
</feature>
<dbReference type="SUPFAM" id="SSF101898">
    <property type="entry name" value="NHL repeat"/>
    <property type="match status" value="1"/>
</dbReference>
<dbReference type="Pfam" id="PF13445">
    <property type="entry name" value="zf-RING_UBOX"/>
    <property type="match status" value="1"/>
</dbReference>
<dbReference type="InterPro" id="IPR027370">
    <property type="entry name" value="Znf-RING_euk"/>
</dbReference>
<keyword evidence="2" id="KW-0479">Metal-binding</keyword>
<dbReference type="InterPro" id="IPR000315">
    <property type="entry name" value="Znf_B-box"/>
</dbReference>
<dbReference type="Pfam" id="PF00643">
    <property type="entry name" value="zf-B_box"/>
    <property type="match status" value="1"/>
</dbReference>
<dbReference type="Gene3D" id="2.120.10.30">
    <property type="entry name" value="TolB, C-terminal domain"/>
    <property type="match status" value="2"/>
</dbReference>
<dbReference type="EnsemblMetazoa" id="XM_038200081.1">
    <property type="protein sequence ID" value="XP_038056009.1"/>
    <property type="gene ID" value="LOC119728002"/>
</dbReference>
<dbReference type="CDD" id="cd05819">
    <property type="entry name" value="NHL"/>
    <property type="match status" value="1"/>
</dbReference>
<dbReference type="Gene3D" id="4.10.830.40">
    <property type="match status" value="1"/>
</dbReference>
<name>A0A913ZWW2_PATMI</name>
<dbReference type="SMART" id="SM00184">
    <property type="entry name" value="RING"/>
    <property type="match status" value="1"/>
</dbReference>
<feature type="domain" description="B box-type" evidence="8">
    <location>
        <begin position="101"/>
        <end position="147"/>
    </location>
</feature>
<evidence type="ECO:0000256" key="3">
    <source>
        <dbReference type="ARBA" id="ARBA00022771"/>
    </source>
</evidence>
<sequence>MAEAAVKPVWKISQGHLECPICCCLFKDPKMLDCLHSICLKCLKEMMSKQKPETEKITCPVCRRETQVPDGGLQSLASSFFLSSLVDEVKQQKAVLGEASAPTTTCDCGEGKEATWRCLDCSDNLCQECRKTHGRVKSTKDHQIISLGDWQESKLPPAEHSKPITRMCTIHTDHPLCFFCDTCNTLICSMCATLDHRSAKHNLLKIDDSIRSFRSEVDNILQKFKKSRQHFKSTEKSIEHAQKRLQKKLAQARSGIDAKAEAEISKIRNKAKLLTDKVNKIGQERDSEYEKALTHNREQMERADQTIAAVNDLMSQADDFELLELKPKVMHNLEFQKELKCEPANYGLSFIGVRFQDVVSDADLGEVCVSEKWQLKEKFGKRGTDDEEFDFATAVACFRNGDIVVTDINSKLLSLFSSTGRYKTSVAQGDARHQLEAPRGVAVSHDDLLFVTDKKKVKVFDNELHFVREFTPLADDVDELSESDLTAVAVASQRVAVADRGRKVISVHNLDGSLIASISNNMVSNYLAISTLGCLVFTNFEGQSLLCVNFKGKEMFRVKTLMNGKAAKATGVLCEDDETIYVAVHSGKIRGAEVQRYDSNGAFVATVAQRLYNPLGMAFTPAGDVVVADLHSVKIFERIKIYPPPLLFSGLFLMHYILTPLSLLFKLCNNTLFPARQTARRTPSSVFEETTLDLLFSSFYRNKTTEITENLLQPFLIPISTPIPPVSHLVEDPGMRKSINGRTWLTNSYLLYLLHRSRFHLSSADQLSSELQTAKSCCQEPIAKPQQPALVERRRSDVPVADHH</sequence>
<evidence type="ECO:0000259" key="8">
    <source>
        <dbReference type="PROSITE" id="PS50119"/>
    </source>
</evidence>
<keyword evidence="3 5" id="KW-0863">Zinc-finger</keyword>
<dbReference type="AlphaFoldDB" id="A0A913ZWW2"/>
<keyword evidence="10" id="KW-1185">Reference proteome</keyword>
<feature type="domain" description="B box-type" evidence="8">
    <location>
        <begin position="163"/>
        <end position="206"/>
    </location>
</feature>
<accession>A0A913ZWW2</accession>
<dbReference type="PROSITE" id="PS50089">
    <property type="entry name" value="ZF_RING_2"/>
    <property type="match status" value="1"/>
</dbReference>
<feature type="domain" description="RING-type" evidence="7">
    <location>
        <begin position="19"/>
        <end position="63"/>
    </location>
</feature>
<dbReference type="SUPFAM" id="SSF57845">
    <property type="entry name" value="B-box zinc-binding domain"/>
    <property type="match status" value="1"/>
</dbReference>
<dbReference type="SUPFAM" id="SSF57850">
    <property type="entry name" value="RING/U-box"/>
    <property type="match status" value="1"/>
</dbReference>
<dbReference type="GO" id="GO:0008270">
    <property type="term" value="F:zinc ion binding"/>
    <property type="evidence" value="ECO:0007669"/>
    <property type="project" value="UniProtKB-KW"/>
</dbReference>
<keyword evidence="1" id="KW-0597">Phosphoprotein</keyword>
<dbReference type="PROSITE" id="PS00518">
    <property type="entry name" value="ZF_RING_1"/>
    <property type="match status" value="1"/>
</dbReference>
<reference evidence="9" key="1">
    <citation type="submission" date="2022-11" db="UniProtKB">
        <authorList>
            <consortium name="EnsemblMetazoa"/>
        </authorList>
    </citation>
    <scope>IDENTIFICATION</scope>
</reference>
<keyword evidence="4" id="KW-0862">Zinc</keyword>
<feature type="region of interest" description="Disordered" evidence="6">
    <location>
        <begin position="782"/>
        <end position="804"/>
    </location>
</feature>
<dbReference type="InterPro" id="IPR001841">
    <property type="entry name" value="Znf_RING"/>
</dbReference>
<dbReference type="PROSITE" id="PS50119">
    <property type="entry name" value="ZF_BBOX"/>
    <property type="match status" value="2"/>
</dbReference>
<dbReference type="Proteomes" id="UP000887568">
    <property type="component" value="Unplaced"/>
</dbReference>
<evidence type="ECO:0000313" key="10">
    <source>
        <dbReference type="Proteomes" id="UP000887568"/>
    </source>
</evidence>
<evidence type="ECO:0000256" key="4">
    <source>
        <dbReference type="ARBA" id="ARBA00022833"/>
    </source>
</evidence>
<evidence type="ECO:0000256" key="6">
    <source>
        <dbReference type="SAM" id="MobiDB-lite"/>
    </source>
</evidence>
<dbReference type="InterPro" id="IPR011042">
    <property type="entry name" value="6-blade_b-propeller_TolB-like"/>
</dbReference>
<dbReference type="Gene3D" id="3.30.40.10">
    <property type="entry name" value="Zinc/RING finger domain, C3HC4 (zinc finger)"/>
    <property type="match status" value="1"/>
</dbReference>
<dbReference type="InterPro" id="IPR047153">
    <property type="entry name" value="TRIM45/56/19-like"/>
</dbReference>